<protein>
    <submittedName>
        <fullName evidence="1">Homeobox-like domain superfamily</fullName>
    </submittedName>
</protein>
<gene>
    <name evidence="1" type="ORF">MML48_6g00009636</name>
</gene>
<dbReference type="Proteomes" id="UP001056778">
    <property type="component" value="Chromosome 6"/>
</dbReference>
<keyword evidence="2" id="KW-1185">Reference proteome</keyword>
<evidence type="ECO:0000313" key="2">
    <source>
        <dbReference type="Proteomes" id="UP001056778"/>
    </source>
</evidence>
<dbReference type="EMBL" id="CM043020">
    <property type="protein sequence ID" value="KAI4460080.1"/>
    <property type="molecule type" value="Genomic_DNA"/>
</dbReference>
<accession>A0ACB9SZR1</accession>
<organism evidence="1 2">
    <name type="scientific">Holotrichia oblita</name>
    <name type="common">Chafer beetle</name>
    <dbReference type="NCBI Taxonomy" id="644536"/>
    <lineage>
        <taxon>Eukaryota</taxon>
        <taxon>Metazoa</taxon>
        <taxon>Ecdysozoa</taxon>
        <taxon>Arthropoda</taxon>
        <taxon>Hexapoda</taxon>
        <taxon>Insecta</taxon>
        <taxon>Pterygota</taxon>
        <taxon>Neoptera</taxon>
        <taxon>Endopterygota</taxon>
        <taxon>Coleoptera</taxon>
        <taxon>Polyphaga</taxon>
        <taxon>Scarabaeiformia</taxon>
        <taxon>Scarabaeidae</taxon>
        <taxon>Melolonthinae</taxon>
        <taxon>Holotrichia</taxon>
    </lineage>
</organism>
<reference evidence="1" key="1">
    <citation type="submission" date="2022-04" db="EMBL/GenBank/DDBJ databases">
        <title>Chromosome-scale genome assembly of Holotrichia oblita Faldermann.</title>
        <authorList>
            <person name="Rongchong L."/>
        </authorList>
    </citation>
    <scope>NUCLEOTIDE SEQUENCE</scope>
    <source>
        <strain evidence="1">81SQS9</strain>
    </source>
</reference>
<name>A0ACB9SZR1_HOLOL</name>
<sequence length="129" mass="15130">MGLKLVLNPSKKEKGLNNIIQKRRTHDFKRTWRTLEGSLELTKKPDWFLRCPQVRSQRLSEDIMNNTLRLIQNGYSSTEVARIYNVSHSVFNRVAIRFRRSGSVKFTHGGGRRRCTTPAQNEYLRLQVK</sequence>
<evidence type="ECO:0000313" key="1">
    <source>
        <dbReference type="EMBL" id="KAI4460080.1"/>
    </source>
</evidence>
<comment type="caution">
    <text evidence="1">The sequence shown here is derived from an EMBL/GenBank/DDBJ whole genome shotgun (WGS) entry which is preliminary data.</text>
</comment>
<proteinExistence type="predicted"/>